<evidence type="ECO:0000313" key="1">
    <source>
        <dbReference type="EMBL" id="GLY66771.1"/>
    </source>
</evidence>
<dbReference type="AlphaFoldDB" id="A0A9W6VHT0"/>
<comment type="caution">
    <text evidence="1">The sequence shown here is derived from an EMBL/GenBank/DDBJ whole genome shotgun (WGS) entry which is preliminary data.</text>
</comment>
<organism evidence="1 2">
    <name type="scientific">Amycolatopsis taiwanensis</name>
    <dbReference type="NCBI Taxonomy" id="342230"/>
    <lineage>
        <taxon>Bacteria</taxon>
        <taxon>Bacillati</taxon>
        <taxon>Actinomycetota</taxon>
        <taxon>Actinomycetes</taxon>
        <taxon>Pseudonocardiales</taxon>
        <taxon>Pseudonocardiaceae</taxon>
        <taxon>Amycolatopsis</taxon>
    </lineage>
</organism>
<reference evidence="1" key="1">
    <citation type="submission" date="2023-03" db="EMBL/GenBank/DDBJ databases">
        <title>Amycolatopsis taiwanensis NBRC 103393.</title>
        <authorList>
            <person name="Ichikawa N."/>
            <person name="Sato H."/>
            <person name="Tonouchi N."/>
        </authorList>
    </citation>
    <scope>NUCLEOTIDE SEQUENCE</scope>
    <source>
        <strain evidence="1">NBRC 103393</strain>
    </source>
</reference>
<dbReference type="CDD" id="cd07822">
    <property type="entry name" value="SRPBCC_4"/>
    <property type="match status" value="1"/>
</dbReference>
<dbReference type="Proteomes" id="UP001165136">
    <property type="component" value="Unassembled WGS sequence"/>
</dbReference>
<evidence type="ECO:0008006" key="3">
    <source>
        <dbReference type="Google" id="ProtNLM"/>
    </source>
</evidence>
<dbReference type="PANTHER" id="PTHR36166">
    <property type="entry name" value="CHROMOSOME 9, WHOLE GENOME SHOTGUN SEQUENCE"/>
    <property type="match status" value="1"/>
</dbReference>
<dbReference type="InterPro" id="IPR023393">
    <property type="entry name" value="START-like_dom_sf"/>
</dbReference>
<sequence length="150" mass="16496">MRIRVAAAIAATPEQVWRVLIDVPRYRRWHPTLELLDGPPAGHLAPGAVLRWRANQGTPTEREFDVTVTEVTEPLTLAWEGGDPGIFFGHHSFTVVPEGDGTRLVDEEVFSGAMAQTLLAEHRTALEAEYHAGAAALKAVVEQQNPQRTI</sequence>
<dbReference type="SUPFAM" id="SSF55961">
    <property type="entry name" value="Bet v1-like"/>
    <property type="match status" value="1"/>
</dbReference>
<dbReference type="Gene3D" id="3.30.530.20">
    <property type="match status" value="1"/>
</dbReference>
<evidence type="ECO:0000313" key="2">
    <source>
        <dbReference type="Proteomes" id="UP001165136"/>
    </source>
</evidence>
<gene>
    <name evidence="1" type="ORF">Atai01_33900</name>
</gene>
<proteinExistence type="predicted"/>
<name>A0A9W6VHT0_9PSEU</name>
<dbReference type="PANTHER" id="PTHR36166:SF1">
    <property type="entry name" value="SRPBCC DOMAIN-CONTAINING PROTEIN"/>
    <property type="match status" value="1"/>
</dbReference>
<keyword evidence="2" id="KW-1185">Reference proteome</keyword>
<protein>
    <recommendedName>
        <fullName evidence="3">Polyketide cyclase</fullName>
    </recommendedName>
</protein>
<dbReference type="EMBL" id="BSTI01000006">
    <property type="protein sequence ID" value="GLY66771.1"/>
    <property type="molecule type" value="Genomic_DNA"/>
</dbReference>
<dbReference type="Pfam" id="PF10604">
    <property type="entry name" value="Polyketide_cyc2"/>
    <property type="match status" value="1"/>
</dbReference>
<dbReference type="InterPro" id="IPR019587">
    <property type="entry name" value="Polyketide_cyclase/dehydratase"/>
</dbReference>
<accession>A0A9W6VHT0</accession>